<organism evidence="1 2">
    <name type="scientific">Holotrichia oblita</name>
    <name type="common">Chafer beetle</name>
    <dbReference type="NCBI Taxonomy" id="644536"/>
    <lineage>
        <taxon>Eukaryota</taxon>
        <taxon>Metazoa</taxon>
        <taxon>Ecdysozoa</taxon>
        <taxon>Arthropoda</taxon>
        <taxon>Hexapoda</taxon>
        <taxon>Insecta</taxon>
        <taxon>Pterygota</taxon>
        <taxon>Neoptera</taxon>
        <taxon>Endopterygota</taxon>
        <taxon>Coleoptera</taxon>
        <taxon>Polyphaga</taxon>
        <taxon>Scarabaeiformia</taxon>
        <taxon>Scarabaeidae</taxon>
        <taxon>Melolonthinae</taxon>
        <taxon>Holotrichia</taxon>
    </lineage>
</organism>
<dbReference type="Proteomes" id="UP001056778">
    <property type="component" value="Chromosome 6"/>
</dbReference>
<accession>A0ACB9SXY2</accession>
<name>A0ACB9SXY2_HOLOL</name>
<sequence>MLRIKKVVNIVSFYKLHAFMKGTNKGYGPKKSLVFREEDIRKCFVQASDHTFLFLKVVVIYAIFGSCRRHEMCDLRMSDIKREGSVFIINIRPSKIEKGRKFAVVDFDIFYAKLFDQYISLRPDNISTDRVFLKYNNGKCIKQAVGINTFGKCPDIVVRFLDLSDAVKYTGHAFRRSSATIMANSGMSVDELKR</sequence>
<dbReference type="EMBL" id="CM043020">
    <property type="protein sequence ID" value="KAI4459400.1"/>
    <property type="molecule type" value="Genomic_DNA"/>
</dbReference>
<keyword evidence="2" id="KW-1185">Reference proteome</keyword>
<reference evidence="1" key="1">
    <citation type="submission" date="2022-04" db="EMBL/GenBank/DDBJ databases">
        <title>Chromosome-scale genome assembly of Holotrichia oblita Faldermann.</title>
        <authorList>
            <person name="Rongchong L."/>
        </authorList>
    </citation>
    <scope>NUCLEOTIDE SEQUENCE</scope>
    <source>
        <strain evidence="1">81SQS9</strain>
    </source>
</reference>
<protein>
    <submittedName>
        <fullName evidence="1">Phage integrase-related</fullName>
    </submittedName>
</protein>
<evidence type="ECO:0000313" key="1">
    <source>
        <dbReference type="EMBL" id="KAI4459400.1"/>
    </source>
</evidence>
<evidence type="ECO:0000313" key="2">
    <source>
        <dbReference type="Proteomes" id="UP001056778"/>
    </source>
</evidence>
<gene>
    <name evidence="1" type="ORF">MML48_6g00002918</name>
</gene>
<comment type="caution">
    <text evidence="1">The sequence shown here is derived from an EMBL/GenBank/DDBJ whole genome shotgun (WGS) entry which is preliminary data.</text>
</comment>
<proteinExistence type="predicted"/>